<dbReference type="PANTHER" id="PTHR33112">
    <property type="entry name" value="DOMAIN PROTEIN, PUTATIVE-RELATED"/>
    <property type="match status" value="1"/>
</dbReference>
<keyword evidence="4" id="KW-1185">Reference proteome</keyword>
<feature type="compositionally biased region" description="Low complexity" evidence="1">
    <location>
        <begin position="18"/>
        <end position="30"/>
    </location>
</feature>
<evidence type="ECO:0000313" key="3">
    <source>
        <dbReference type="EMBL" id="KAL0470319.1"/>
    </source>
</evidence>
<feature type="domain" description="Heterokaryon incompatibility" evidence="2">
    <location>
        <begin position="268"/>
        <end position="414"/>
    </location>
</feature>
<sequence length="863" mass="97916">MTTPVMDTRSVAAELSRSAETSPPSSAPPEVNKPNSESQRPSPLPPYFRSYEAYIEHCVAQVGREEIPETPFDRLCASCTAMFKKVAESFDPDGHIAQIPFCTANEFLRSAAEGNCHVCHWLMAEISSGRGHDTAVNTSPRLDSESLESDLNWLEQGDVALTIHISRGTMDVVSSAREFYPRSSTRVKYENCTKDRGRPTAFTTAGNASWNQALKWIENCRSHPLCNPVQTANTQAKWPARLVAVGSVGDAQVRICETSRLGFVKRSYMTLSHCWGKNGVPTRLMEENYARFLNGIQFGELPKTFRDAIDVTRKLKIPFIWIDSLCIIQNSYDDWIQESAKMQQVYQDSFLKLAAGASANSNGGLFYQRHPLSVVPWSVRLGANGYLTAGYISEHCDDRYAKLILNTRGWVLQEQLLARRTLVFGQKELHWDCSTCQASETFPDPNNRPISRWPDPIFRRDWQSLLGGKLVDSKRQEAWNRLTWTYFERSLTHASDRLVAISGLAEQLSSRWSGITYLAGLWSYRLISGLLWCCEPPCSQRNTEIAPSWSWASLIELCDSEKSSLRTFTPRTVDVLAEVLEASVTPQNRTNPFGPVALGGSIKLRSPVLRARFTAVYERYRYILVTGDDRNLDTLKRPKMYIYVHWDEHNDAKADVQDAYLVPLMVEGRDSDLATLTGLVLLKTAVHSCKPQLRRAGWFEFYEYFEFNYFYDEDTDDDSVNGIDDGHDESSHDMVDSTTKNAVFQNRNSHSDEGINTVRENIRQELKRKGLFRNIDSWFAEKVRDGLEERMEYLKKDPYVNGPPLNTTLENRYVTESGRDHLPDFSRFFGAIARVAKHNNANGTPDPVLGYGEGNGYYTYEIV</sequence>
<evidence type="ECO:0000256" key="1">
    <source>
        <dbReference type="SAM" id="MobiDB-lite"/>
    </source>
</evidence>
<accession>A0ABR3DCB2</accession>
<dbReference type="Proteomes" id="UP001451303">
    <property type="component" value="Unassembled WGS sequence"/>
</dbReference>
<gene>
    <name evidence="3" type="ORF">QR685DRAFT_523342</name>
</gene>
<evidence type="ECO:0000259" key="2">
    <source>
        <dbReference type="Pfam" id="PF06985"/>
    </source>
</evidence>
<dbReference type="Pfam" id="PF06985">
    <property type="entry name" value="HET"/>
    <property type="match status" value="1"/>
</dbReference>
<dbReference type="PANTHER" id="PTHR33112:SF10">
    <property type="entry name" value="TOL"/>
    <property type="match status" value="1"/>
</dbReference>
<evidence type="ECO:0000313" key="4">
    <source>
        <dbReference type="Proteomes" id="UP001451303"/>
    </source>
</evidence>
<organism evidence="3 4">
    <name type="scientific">Neurospora intermedia</name>
    <dbReference type="NCBI Taxonomy" id="5142"/>
    <lineage>
        <taxon>Eukaryota</taxon>
        <taxon>Fungi</taxon>
        <taxon>Dikarya</taxon>
        <taxon>Ascomycota</taxon>
        <taxon>Pezizomycotina</taxon>
        <taxon>Sordariomycetes</taxon>
        <taxon>Sordariomycetidae</taxon>
        <taxon>Sordariales</taxon>
        <taxon>Sordariaceae</taxon>
        <taxon>Neurospora</taxon>
    </lineage>
</organism>
<feature type="region of interest" description="Disordered" evidence="1">
    <location>
        <begin position="1"/>
        <end position="43"/>
    </location>
</feature>
<protein>
    <submittedName>
        <fullName evidence="3">Heterokaryon incompatibility protein domain-containing protein</fullName>
    </submittedName>
</protein>
<proteinExistence type="predicted"/>
<comment type="caution">
    <text evidence="3">The sequence shown here is derived from an EMBL/GenBank/DDBJ whole genome shotgun (WGS) entry which is preliminary data.</text>
</comment>
<reference evidence="3 4" key="1">
    <citation type="submission" date="2023-09" db="EMBL/GenBank/DDBJ databases">
        <title>Multi-omics analysis of a traditional fermented food reveals byproduct-associated fungal strains for waste-to-food upcycling.</title>
        <authorList>
            <consortium name="Lawrence Berkeley National Laboratory"/>
            <person name="Rekdal V.M."/>
            <person name="Villalobos-Escobedo J.M."/>
            <person name="Rodriguez-Valeron N."/>
            <person name="Garcia M.O."/>
            <person name="Vasquez D.P."/>
            <person name="Damayanti I."/>
            <person name="Sorensen P.M."/>
            <person name="Baidoo E.E."/>
            <person name="De Carvalho A.C."/>
            <person name="Riley R."/>
            <person name="Lipzen A."/>
            <person name="He G."/>
            <person name="Yan M."/>
            <person name="Haridas S."/>
            <person name="Daum C."/>
            <person name="Yoshinaga Y."/>
            <person name="Ng V."/>
            <person name="Grigoriev I.V."/>
            <person name="Munk R."/>
            <person name="Nuraida L."/>
            <person name="Wijaya C.H."/>
            <person name="Morales P.-C."/>
            <person name="Keasling J.D."/>
        </authorList>
    </citation>
    <scope>NUCLEOTIDE SEQUENCE [LARGE SCALE GENOMIC DNA]</scope>
    <source>
        <strain evidence="3 4">FGSC 2613</strain>
    </source>
</reference>
<dbReference type="InterPro" id="IPR010730">
    <property type="entry name" value="HET"/>
</dbReference>
<dbReference type="EMBL" id="JAVLET010000004">
    <property type="protein sequence ID" value="KAL0470319.1"/>
    <property type="molecule type" value="Genomic_DNA"/>
</dbReference>
<name>A0ABR3DCB2_NEUIN</name>